<gene>
    <name evidence="8" type="ORF">GCM10010994_57800</name>
</gene>
<evidence type="ECO:0000256" key="4">
    <source>
        <dbReference type="ARBA" id="ARBA00023004"/>
    </source>
</evidence>
<evidence type="ECO:0000256" key="6">
    <source>
        <dbReference type="ARBA" id="ARBA00023063"/>
    </source>
</evidence>
<keyword evidence="6" id="KW-0534">Nitrate assimilation</keyword>
<sequence>MSEDTWIDVGAEADVPPLGSRVVRAPAGDIAVFKAADGTLFALFDRCPHKGGPLSQGIVHGHAVTCPLHNWVIGLADGAAQGADHGCTATVAVKVEAGRVLLAGAALRTGARAA</sequence>
<evidence type="ECO:0000256" key="3">
    <source>
        <dbReference type="ARBA" id="ARBA00023002"/>
    </source>
</evidence>
<dbReference type="SUPFAM" id="SSF50022">
    <property type="entry name" value="ISP domain"/>
    <property type="match status" value="1"/>
</dbReference>
<dbReference type="InterPro" id="IPR012748">
    <property type="entry name" value="Rieske-like_NirD"/>
</dbReference>
<dbReference type="Pfam" id="PF00355">
    <property type="entry name" value="Rieske"/>
    <property type="match status" value="1"/>
</dbReference>
<evidence type="ECO:0000256" key="2">
    <source>
        <dbReference type="ARBA" id="ARBA00022723"/>
    </source>
</evidence>
<dbReference type="PROSITE" id="PS51296">
    <property type="entry name" value="RIESKE"/>
    <property type="match status" value="1"/>
</dbReference>
<keyword evidence="4" id="KW-0408">Iron</keyword>
<dbReference type="NCBIfam" id="TIGR02378">
    <property type="entry name" value="nirD_assim_sml"/>
    <property type="match status" value="1"/>
</dbReference>
<dbReference type="EMBL" id="BMGG01000012">
    <property type="protein sequence ID" value="GGC92411.1"/>
    <property type="molecule type" value="Genomic_DNA"/>
</dbReference>
<dbReference type="GO" id="GO:0051537">
    <property type="term" value="F:2 iron, 2 sulfur cluster binding"/>
    <property type="evidence" value="ECO:0007669"/>
    <property type="project" value="UniProtKB-KW"/>
</dbReference>
<keyword evidence="9" id="KW-1185">Reference proteome</keyword>
<name>A0A916UXB2_9HYPH</name>
<keyword evidence="1" id="KW-0001">2Fe-2S</keyword>
<feature type="domain" description="Rieske" evidence="7">
    <location>
        <begin position="7"/>
        <end position="102"/>
    </location>
</feature>
<keyword evidence="5" id="KW-0411">Iron-sulfur</keyword>
<dbReference type="RefSeq" id="WP_188612645.1">
    <property type="nucleotide sequence ID" value="NZ_BMGG01000012.1"/>
</dbReference>
<comment type="caution">
    <text evidence="8">The sequence shown here is derived from an EMBL/GenBank/DDBJ whole genome shotgun (WGS) entry which is preliminary data.</text>
</comment>
<dbReference type="InterPro" id="IPR017941">
    <property type="entry name" value="Rieske_2Fe-2S"/>
</dbReference>
<evidence type="ECO:0000313" key="8">
    <source>
        <dbReference type="EMBL" id="GGC92411.1"/>
    </source>
</evidence>
<organism evidence="8 9">
    <name type="scientific">Chelatococcus reniformis</name>
    <dbReference type="NCBI Taxonomy" id="1494448"/>
    <lineage>
        <taxon>Bacteria</taxon>
        <taxon>Pseudomonadati</taxon>
        <taxon>Pseudomonadota</taxon>
        <taxon>Alphaproteobacteria</taxon>
        <taxon>Hyphomicrobiales</taxon>
        <taxon>Chelatococcaceae</taxon>
        <taxon>Chelatococcus</taxon>
    </lineage>
</organism>
<dbReference type="GO" id="GO:0042128">
    <property type="term" value="P:nitrate assimilation"/>
    <property type="evidence" value="ECO:0007669"/>
    <property type="project" value="UniProtKB-KW"/>
</dbReference>
<reference evidence="8" key="2">
    <citation type="submission" date="2020-09" db="EMBL/GenBank/DDBJ databases">
        <authorList>
            <person name="Sun Q."/>
            <person name="Zhou Y."/>
        </authorList>
    </citation>
    <scope>NUCLEOTIDE SEQUENCE</scope>
    <source>
        <strain evidence="8">CGMCC 1.12919</strain>
    </source>
</reference>
<dbReference type="InterPro" id="IPR036922">
    <property type="entry name" value="Rieske_2Fe-2S_sf"/>
</dbReference>
<keyword evidence="2" id="KW-0479">Metal-binding</keyword>
<evidence type="ECO:0000313" key="9">
    <source>
        <dbReference type="Proteomes" id="UP000637002"/>
    </source>
</evidence>
<dbReference type="Gene3D" id="2.102.10.10">
    <property type="entry name" value="Rieske [2Fe-2S] iron-sulphur domain"/>
    <property type="match status" value="1"/>
</dbReference>
<dbReference type="CDD" id="cd03530">
    <property type="entry name" value="Rieske_NirD_small_Bacillus"/>
    <property type="match status" value="1"/>
</dbReference>
<accession>A0A916UXB2</accession>
<dbReference type="PANTHER" id="PTHR21496">
    <property type="entry name" value="FERREDOXIN-RELATED"/>
    <property type="match status" value="1"/>
</dbReference>
<reference evidence="8" key="1">
    <citation type="journal article" date="2014" name="Int. J. Syst. Evol. Microbiol.">
        <title>Complete genome sequence of Corynebacterium casei LMG S-19264T (=DSM 44701T), isolated from a smear-ripened cheese.</title>
        <authorList>
            <consortium name="US DOE Joint Genome Institute (JGI-PGF)"/>
            <person name="Walter F."/>
            <person name="Albersmeier A."/>
            <person name="Kalinowski J."/>
            <person name="Ruckert C."/>
        </authorList>
    </citation>
    <scope>NUCLEOTIDE SEQUENCE</scope>
    <source>
        <strain evidence="8">CGMCC 1.12919</strain>
    </source>
</reference>
<dbReference type="AlphaFoldDB" id="A0A916UXB2"/>
<evidence type="ECO:0000259" key="7">
    <source>
        <dbReference type="PROSITE" id="PS51296"/>
    </source>
</evidence>
<dbReference type="Proteomes" id="UP000637002">
    <property type="component" value="Unassembled WGS sequence"/>
</dbReference>
<dbReference type="GO" id="GO:0008942">
    <property type="term" value="F:nitrite reductase [NAD(P)H] activity"/>
    <property type="evidence" value="ECO:0007669"/>
    <property type="project" value="InterPro"/>
</dbReference>
<keyword evidence="3" id="KW-0560">Oxidoreductase</keyword>
<evidence type="ECO:0000256" key="5">
    <source>
        <dbReference type="ARBA" id="ARBA00023014"/>
    </source>
</evidence>
<protein>
    <submittedName>
        <fullName evidence="8">Nitrite reductase</fullName>
    </submittedName>
</protein>
<dbReference type="GO" id="GO:0046872">
    <property type="term" value="F:metal ion binding"/>
    <property type="evidence" value="ECO:0007669"/>
    <property type="project" value="UniProtKB-KW"/>
</dbReference>
<dbReference type="PANTHER" id="PTHR21496:SF23">
    <property type="entry name" value="3-PHENYLPROPIONATE_CINNAMIC ACID DIOXYGENASE FERREDOXIN SUBUNIT"/>
    <property type="match status" value="1"/>
</dbReference>
<evidence type="ECO:0000256" key="1">
    <source>
        <dbReference type="ARBA" id="ARBA00022714"/>
    </source>
</evidence>
<proteinExistence type="predicted"/>